<accession>A0A1W1EE57</accession>
<protein>
    <submittedName>
        <fullName evidence="1">Uncharacterized protein</fullName>
    </submittedName>
</protein>
<dbReference type="AlphaFoldDB" id="A0A1W1EE57"/>
<organism evidence="1">
    <name type="scientific">hydrothermal vent metagenome</name>
    <dbReference type="NCBI Taxonomy" id="652676"/>
    <lineage>
        <taxon>unclassified sequences</taxon>
        <taxon>metagenomes</taxon>
        <taxon>ecological metagenomes</taxon>
    </lineage>
</organism>
<proteinExistence type="predicted"/>
<evidence type="ECO:0000313" key="1">
    <source>
        <dbReference type="EMBL" id="SFZ98293.1"/>
    </source>
</evidence>
<gene>
    <name evidence="1" type="ORF">MNB_SV-5-1806</name>
</gene>
<dbReference type="EMBL" id="FPKX01000044">
    <property type="protein sequence ID" value="SFZ98293.1"/>
    <property type="molecule type" value="Genomic_DNA"/>
</dbReference>
<name>A0A1W1EE57_9ZZZZ</name>
<reference evidence="1" key="1">
    <citation type="submission" date="2016-10" db="EMBL/GenBank/DDBJ databases">
        <authorList>
            <person name="de Groot N.N."/>
        </authorList>
    </citation>
    <scope>NUCLEOTIDE SEQUENCE</scope>
</reference>
<sequence>MGIFALQSFVGGFLDEDLKNFNKVFDDWCVQFENIEDAQLMLDTLEKNEQIKIVEITPLSYPKYFFPKLQGITHATREYEGKIICIIEPQMGMSFRIAICDMQTKNVRVLSTRYKSAQNVEGAFANLSFDL</sequence>